<dbReference type="Gene3D" id="1.25.70.10">
    <property type="entry name" value="Transcription termination factor 3, mitochondrial"/>
    <property type="match status" value="1"/>
</dbReference>
<keyword evidence="2" id="KW-0805">Transcription regulation</keyword>
<accession>A0A9Q0G5M1</accession>
<feature type="compositionally biased region" description="Polar residues" evidence="4">
    <location>
        <begin position="1"/>
        <end position="10"/>
    </location>
</feature>
<dbReference type="PANTHER" id="PTHR13068:SF36">
    <property type="entry name" value="TRANSCRIPTION TERMINATION FACTOR MTEF1, CHLOROPLASTIC"/>
    <property type="match status" value="1"/>
</dbReference>
<dbReference type="InterPro" id="IPR003690">
    <property type="entry name" value="MTERF"/>
</dbReference>
<dbReference type="SMART" id="SM00733">
    <property type="entry name" value="Mterf"/>
    <property type="match status" value="5"/>
</dbReference>
<dbReference type="InterPro" id="IPR038538">
    <property type="entry name" value="MTERF_sf"/>
</dbReference>
<name>A0A9Q0G5M1_9ROSI</name>
<reference evidence="5" key="1">
    <citation type="submission" date="2022-02" db="EMBL/GenBank/DDBJ databases">
        <authorList>
            <person name="Henning P.M."/>
            <person name="McCubbin A.G."/>
            <person name="Shore J.S."/>
        </authorList>
    </citation>
    <scope>NUCLEOTIDE SEQUENCE</scope>
    <source>
        <strain evidence="5">F60SS</strain>
        <tissue evidence="5">Leaves</tissue>
    </source>
</reference>
<keyword evidence="2" id="KW-0806">Transcription termination</keyword>
<evidence type="ECO:0000313" key="5">
    <source>
        <dbReference type="EMBL" id="KAJ4842840.1"/>
    </source>
</evidence>
<dbReference type="AlphaFoldDB" id="A0A9Q0G5M1"/>
<feature type="compositionally biased region" description="Pro residues" evidence="4">
    <location>
        <begin position="16"/>
        <end position="26"/>
    </location>
</feature>
<gene>
    <name evidence="5" type="ORF">Tsubulata_034333</name>
</gene>
<dbReference type="EMBL" id="JAKUCV010002380">
    <property type="protein sequence ID" value="KAJ4842840.1"/>
    <property type="molecule type" value="Genomic_DNA"/>
</dbReference>
<comment type="caution">
    <text evidence="5">The sequence shown here is derived from an EMBL/GenBank/DDBJ whole genome shotgun (WGS) entry which is preliminary data.</text>
</comment>
<keyword evidence="6" id="KW-1185">Reference proteome</keyword>
<organism evidence="5 6">
    <name type="scientific">Turnera subulata</name>
    <dbReference type="NCBI Taxonomy" id="218843"/>
    <lineage>
        <taxon>Eukaryota</taxon>
        <taxon>Viridiplantae</taxon>
        <taxon>Streptophyta</taxon>
        <taxon>Embryophyta</taxon>
        <taxon>Tracheophyta</taxon>
        <taxon>Spermatophyta</taxon>
        <taxon>Magnoliopsida</taxon>
        <taxon>eudicotyledons</taxon>
        <taxon>Gunneridae</taxon>
        <taxon>Pentapetalae</taxon>
        <taxon>rosids</taxon>
        <taxon>fabids</taxon>
        <taxon>Malpighiales</taxon>
        <taxon>Passifloraceae</taxon>
        <taxon>Turnera</taxon>
    </lineage>
</organism>
<dbReference type="OrthoDB" id="637682at2759"/>
<dbReference type="Pfam" id="PF02536">
    <property type="entry name" value="mTERF"/>
    <property type="match status" value="1"/>
</dbReference>
<protein>
    <submittedName>
        <fullName evidence="5">Uncharacterized protein</fullName>
    </submittedName>
</protein>
<reference evidence="5" key="2">
    <citation type="journal article" date="2023" name="Plants (Basel)">
        <title>Annotation of the Turnera subulata (Passifloraceae) Draft Genome Reveals the S-Locus Evolved after the Divergence of Turneroideae from Passifloroideae in a Stepwise Manner.</title>
        <authorList>
            <person name="Henning P.M."/>
            <person name="Roalson E.H."/>
            <person name="Mir W."/>
            <person name="McCubbin A.G."/>
            <person name="Shore J.S."/>
        </authorList>
    </citation>
    <scope>NUCLEOTIDE SEQUENCE</scope>
    <source>
        <strain evidence="5">F60SS</strain>
    </source>
</reference>
<evidence type="ECO:0000256" key="1">
    <source>
        <dbReference type="ARBA" id="ARBA00007692"/>
    </source>
</evidence>
<dbReference type="GO" id="GO:0006353">
    <property type="term" value="P:DNA-templated transcription termination"/>
    <property type="evidence" value="ECO:0007669"/>
    <property type="project" value="UniProtKB-KW"/>
</dbReference>
<keyword evidence="3" id="KW-0809">Transit peptide</keyword>
<proteinExistence type="inferred from homology"/>
<evidence type="ECO:0000313" key="6">
    <source>
        <dbReference type="Proteomes" id="UP001141552"/>
    </source>
</evidence>
<evidence type="ECO:0000256" key="4">
    <source>
        <dbReference type="SAM" id="MobiDB-lite"/>
    </source>
</evidence>
<dbReference type="Proteomes" id="UP001141552">
    <property type="component" value="Unassembled WGS sequence"/>
</dbReference>
<dbReference type="GO" id="GO:0003676">
    <property type="term" value="F:nucleic acid binding"/>
    <property type="evidence" value="ECO:0007669"/>
    <property type="project" value="InterPro"/>
</dbReference>
<sequence>MDKITLPSTATRLIKPRPPPPPPPIVAPKTPTATTPNAGLLFREKLLYLSSLNVNPHKALNLNPAIRSAPLSTLLSVEKCLLSMGLPRRSIGRILDMHPSLLTAHPDLHLYPVLDFLLNEVPLPFPHISPSIVRCPRLLVSPISSQLRPALAFLRSLGFALDSHSSLLLVYDVERSLLRKIRFLQGLGFSEEEVRTMVVRSPATLTYSVEGNLGPKADYFLAQMKGDLEELNRFPQYFSFSLEQKIKPRHQMLAQYGLRLPLSKMLKVSDAEFTDTLLDLRLEKLEKMERRHT</sequence>
<evidence type="ECO:0000256" key="3">
    <source>
        <dbReference type="ARBA" id="ARBA00022946"/>
    </source>
</evidence>
<keyword evidence="2" id="KW-0804">Transcription</keyword>
<comment type="similarity">
    <text evidence="1">Belongs to the mTERF family.</text>
</comment>
<dbReference type="PANTHER" id="PTHR13068">
    <property type="entry name" value="CGI-12 PROTEIN-RELATED"/>
    <property type="match status" value="1"/>
</dbReference>
<evidence type="ECO:0000256" key="2">
    <source>
        <dbReference type="ARBA" id="ARBA00022472"/>
    </source>
</evidence>
<feature type="region of interest" description="Disordered" evidence="4">
    <location>
        <begin position="1"/>
        <end position="32"/>
    </location>
</feature>